<proteinExistence type="predicted"/>
<dbReference type="EMBL" id="FWDO01000005">
    <property type="protein sequence ID" value="SLM19522.1"/>
    <property type="molecule type" value="Genomic_DNA"/>
</dbReference>
<protein>
    <recommendedName>
        <fullName evidence="2">SH3b domain-containing protein</fullName>
    </recommendedName>
</protein>
<evidence type="ECO:0008006" key="2">
    <source>
        <dbReference type="Google" id="ProtNLM"/>
    </source>
</evidence>
<dbReference type="AlphaFoldDB" id="A0A3P3XTA2"/>
<sequence length="124" mass="13674">MRKIILILSIILASLFISGSIASCKPRIRLPEDNSLGGSNQWLVISSLYCQLKSEPSGASHDLGILRRGTILKIMESKFSTDEGDQGTLWFKVQNAGQSGWVSIREAQTYSSETQARNAALRME</sequence>
<accession>A0A3P3XTA2</accession>
<gene>
    <name evidence="1" type="ORF">SPIRO4BDMA_51037</name>
</gene>
<dbReference type="PROSITE" id="PS51257">
    <property type="entry name" value="PROKAR_LIPOPROTEIN"/>
    <property type="match status" value="1"/>
</dbReference>
<organism evidence="1">
    <name type="scientific">uncultured spirochete</name>
    <dbReference type="NCBI Taxonomy" id="156406"/>
    <lineage>
        <taxon>Bacteria</taxon>
        <taxon>Pseudomonadati</taxon>
        <taxon>Spirochaetota</taxon>
        <taxon>Spirochaetia</taxon>
        <taxon>Spirochaetales</taxon>
        <taxon>environmental samples</taxon>
    </lineage>
</organism>
<name>A0A3P3XTA2_9SPIR</name>
<evidence type="ECO:0000313" key="1">
    <source>
        <dbReference type="EMBL" id="SLM19522.1"/>
    </source>
</evidence>
<dbReference type="Gene3D" id="2.30.30.40">
    <property type="entry name" value="SH3 Domains"/>
    <property type="match status" value="1"/>
</dbReference>
<reference evidence="1" key="1">
    <citation type="submission" date="2017-02" db="EMBL/GenBank/DDBJ databases">
        <authorList>
            <person name="Regsiter A."/>
            <person name="William W."/>
        </authorList>
    </citation>
    <scope>NUCLEOTIDE SEQUENCE</scope>
    <source>
        <strain evidence="1">BdmA 4</strain>
    </source>
</reference>